<dbReference type="InterPro" id="IPR007138">
    <property type="entry name" value="ABM_dom"/>
</dbReference>
<name>A0A330LMK6_9GAMM</name>
<dbReference type="InterPro" id="IPR050744">
    <property type="entry name" value="AI-2_Isomerase_LsrG"/>
</dbReference>
<dbReference type="RefSeq" id="WP_112714267.1">
    <property type="nucleotide sequence ID" value="NZ_LS483250.1"/>
</dbReference>
<reference evidence="3" key="1">
    <citation type="submission" date="2018-05" db="EMBL/GenBank/DDBJ databases">
        <authorList>
            <person name="Cea G.-C."/>
            <person name="William W."/>
        </authorList>
    </citation>
    <scope>NUCLEOTIDE SEQUENCE [LARGE SCALE GENOMIC DNA]</scope>
    <source>
        <strain evidence="3">DB21MT 5</strain>
    </source>
</reference>
<dbReference type="PROSITE" id="PS51725">
    <property type="entry name" value="ABM"/>
    <property type="match status" value="1"/>
</dbReference>
<dbReference type="KEGG" id="mya:MORIYA_1756"/>
<keyword evidence="3" id="KW-1185">Reference proteome</keyword>
<dbReference type="SUPFAM" id="SSF54909">
    <property type="entry name" value="Dimeric alpha+beta barrel"/>
    <property type="match status" value="1"/>
</dbReference>
<dbReference type="InterPro" id="IPR011008">
    <property type="entry name" value="Dimeric_a/b-barrel"/>
</dbReference>
<dbReference type="PANTHER" id="PTHR33336:SF3">
    <property type="entry name" value="ABM DOMAIN-CONTAINING PROTEIN"/>
    <property type="match status" value="1"/>
</dbReference>
<sequence length="97" mass="10982">MTSTLTIVANIEAKADKIEFVKTALLKLIEPTRLEEGCIQYDLHQDNNNPALFTFVENWVSHELLQQHLNSPHLKMYVQATEGAVASFIVNEITKIT</sequence>
<accession>A0A330LMK6</accession>
<proteinExistence type="predicted"/>
<evidence type="ECO:0000313" key="3">
    <source>
        <dbReference type="Proteomes" id="UP000250163"/>
    </source>
</evidence>
<organism evidence="2 3">
    <name type="scientific">Moritella yayanosii</name>
    <dbReference type="NCBI Taxonomy" id="69539"/>
    <lineage>
        <taxon>Bacteria</taxon>
        <taxon>Pseudomonadati</taxon>
        <taxon>Pseudomonadota</taxon>
        <taxon>Gammaproteobacteria</taxon>
        <taxon>Alteromonadales</taxon>
        <taxon>Moritellaceae</taxon>
        <taxon>Moritella</taxon>
    </lineage>
</organism>
<dbReference type="OrthoDB" id="9812192at2"/>
<dbReference type="PANTHER" id="PTHR33336">
    <property type="entry name" value="QUINOL MONOOXYGENASE YGIN-RELATED"/>
    <property type="match status" value="1"/>
</dbReference>
<dbReference type="EMBL" id="LS483250">
    <property type="protein sequence ID" value="SQD78234.1"/>
    <property type="molecule type" value="Genomic_DNA"/>
</dbReference>
<dbReference type="GO" id="GO:0003824">
    <property type="term" value="F:catalytic activity"/>
    <property type="evidence" value="ECO:0007669"/>
    <property type="project" value="TreeGrafter"/>
</dbReference>
<dbReference type="Gene3D" id="3.30.70.100">
    <property type="match status" value="1"/>
</dbReference>
<dbReference type="Proteomes" id="UP000250163">
    <property type="component" value="Chromosome MORIYA"/>
</dbReference>
<gene>
    <name evidence="2" type="ORF">MORIYA_1756</name>
</gene>
<dbReference type="Pfam" id="PF03992">
    <property type="entry name" value="ABM"/>
    <property type="match status" value="1"/>
</dbReference>
<evidence type="ECO:0000313" key="2">
    <source>
        <dbReference type="EMBL" id="SQD78234.1"/>
    </source>
</evidence>
<keyword evidence="2" id="KW-0449">Lipoprotein</keyword>
<evidence type="ECO:0000259" key="1">
    <source>
        <dbReference type="PROSITE" id="PS51725"/>
    </source>
</evidence>
<dbReference type="AlphaFoldDB" id="A0A330LMK6"/>
<feature type="domain" description="ABM" evidence="1">
    <location>
        <begin position="5"/>
        <end position="93"/>
    </location>
</feature>
<protein>
    <submittedName>
        <fullName evidence="2">Lipoprotein</fullName>
    </submittedName>
</protein>